<evidence type="ECO:0000256" key="5">
    <source>
        <dbReference type="ARBA" id="ARBA00022679"/>
    </source>
</evidence>
<feature type="domain" description="O-acyltransferase WSD1-like N-terminal" evidence="11">
    <location>
        <begin position="66"/>
        <end position="243"/>
    </location>
</feature>
<name>A0A834G8R1_RHOSS</name>
<keyword evidence="7" id="KW-0012">Acyltransferase</keyword>
<comment type="pathway">
    <text evidence="3">Glycerolipid metabolism; triacylglycerol biosynthesis.</text>
</comment>
<evidence type="ECO:0000256" key="8">
    <source>
        <dbReference type="ARBA" id="ARBA00024360"/>
    </source>
</evidence>
<dbReference type="OrthoDB" id="619536at2759"/>
<dbReference type="InterPro" id="IPR045034">
    <property type="entry name" value="O-acyltransferase_WSD1-like"/>
</dbReference>
<keyword evidence="5" id="KW-0808">Transferase</keyword>
<comment type="caution">
    <text evidence="13">The sequence shown here is derived from an EMBL/GenBank/DDBJ whole genome shotgun (WGS) entry which is preliminary data.</text>
</comment>
<evidence type="ECO:0000313" key="13">
    <source>
        <dbReference type="EMBL" id="KAF7128054.1"/>
    </source>
</evidence>
<keyword evidence="6" id="KW-0256">Endoplasmic reticulum</keyword>
<dbReference type="Proteomes" id="UP000626092">
    <property type="component" value="Unassembled WGS sequence"/>
</dbReference>
<evidence type="ECO:0000256" key="6">
    <source>
        <dbReference type="ARBA" id="ARBA00022824"/>
    </source>
</evidence>
<evidence type="ECO:0000256" key="2">
    <source>
        <dbReference type="ARBA" id="ARBA00004586"/>
    </source>
</evidence>
<dbReference type="Pfam" id="PF06974">
    <property type="entry name" value="WS_DGAT_C"/>
    <property type="match status" value="1"/>
</dbReference>
<dbReference type="PANTHER" id="PTHR31650:SF41">
    <property type="entry name" value="O-ACYLTRANSFERASE WSD1-LIKE ISOFORM X1"/>
    <property type="match status" value="1"/>
</dbReference>
<sequence>MCYSEVERDEPLSPLGRLLLTTDQIVHCIMGCENPIDVAAVTSDIANSVMIQLPRFSSLLVRDSNGRENWHKTHVDVPRHVIVVEDPVSDAADEEAVNDYVANLAVSVPLSSDKPLWEVHLLRAHNCIIFRIHHALGDGISLMSMLQEWCRRADEPDRRSSMGSMGTYSNSSSNQVKRKRALWKVVVGMLMGLRFIMQFVLRAFWVKDKRTAVSGGAGVELWPRKLATAKFWLDDMKVVKKAVADARCEDLGASAVVKVTNKDDAGTVPPLVVLYLISCVSTLVVEGRGNNQQELPPVALRQSTRFREPPRILLEGNFIGPHQSLNQVVGDSHHLCPLKTINDVLIGVISSGLSRYLDLQSPRALQDGVQITGLAMVNLRKQSGLQELSDMMRRDSGIRWGNKFGMLLAPVYYHQGGANPLQYVKIAKQMMDQKKQYSLEAQFSYNVEKFLMIYFGPQVASWLNYRIVCNTTFTLSNVIGPKEDITIAGNPVKYLRLNNTSLPHAITMHMLSYAGRVDMQILVAKDIIPDPQVLAKCFEDALHQMKEAATKLKNEEYVE</sequence>
<comment type="pathway">
    <text evidence="4">Lipid metabolism.</text>
</comment>
<comment type="catalytic activity">
    <reaction evidence="9">
        <text>a long chain fatty alcohol + a fatty acyl-CoA = a long-chain alcohol wax ester + CoA</text>
        <dbReference type="Rhea" id="RHEA:38443"/>
        <dbReference type="ChEBI" id="CHEBI:17135"/>
        <dbReference type="ChEBI" id="CHEBI:57287"/>
        <dbReference type="ChEBI" id="CHEBI:77636"/>
        <dbReference type="ChEBI" id="CHEBI:235323"/>
        <dbReference type="EC" id="2.3.1.75"/>
    </reaction>
</comment>
<evidence type="ECO:0000259" key="12">
    <source>
        <dbReference type="Pfam" id="PF06974"/>
    </source>
</evidence>
<evidence type="ECO:0000256" key="4">
    <source>
        <dbReference type="ARBA" id="ARBA00005189"/>
    </source>
</evidence>
<comment type="catalytic activity">
    <reaction evidence="10">
        <text>an acyl-CoA + a 1,2-diacyl-sn-glycerol = a triacyl-sn-glycerol + CoA</text>
        <dbReference type="Rhea" id="RHEA:10868"/>
        <dbReference type="ChEBI" id="CHEBI:17815"/>
        <dbReference type="ChEBI" id="CHEBI:57287"/>
        <dbReference type="ChEBI" id="CHEBI:58342"/>
        <dbReference type="ChEBI" id="CHEBI:64615"/>
        <dbReference type="EC" id="2.3.1.20"/>
    </reaction>
</comment>
<evidence type="ECO:0000256" key="9">
    <source>
        <dbReference type="ARBA" id="ARBA00047604"/>
    </source>
</evidence>
<proteinExistence type="inferred from homology"/>
<evidence type="ECO:0000259" key="11">
    <source>
        <dbReference type="Pfam" id="PF03007"/>
    </source>
</evidence>
<comment type="subcellular location">
    <subcellularLocation>
        <location evidence="1">Cell membrane</location>
        <topology evidence="1">Single-pass membrane protein</topology>
    </subcellularLocation>
    <subcellularLocation>
        <location evidence="2">Endoplasmic reticulum membrane</location>
    </subcellularLocation>
</comment>
<protein>
    <recommendedName>
        <fullName evidence="15">Diacylglycerol O-acyltransferase</fullName>
    </recommendedName>
</protein>
<dbReference type="InterPro" id="IPR023213">
    <property type="entry name" value="CAT-like_dom_sf"/>
</dbReference>
<dbReference type="PANTHER" id="PTHR31650">
    <property type="entry name" value="O-ACYLTRANSFERASE (WSD1-LIKE) FAMILY PROTEIN"/>
    <property type="match status" value="1"/>
</dbReference>
<evidence type="ECO:0000256" key="1">
    <source>
        <dbReference type="ARBA" id="ARBA00004162"/>
    </source>
</evidence>
<evidence type="ECO:0008006" key="15">
    <source>
        <dbReference type="Google" id="ProtNLM"/>
    </source>
</evidence>
<dbReference type="Pfam" id="PF03007">
    <property type="entry name" value="WS_DGAT_cat"/>
    <property type="match status" value="1"/>
</dbReference>
<accession>A0A834G8R1</accession>
<dbReference type="GO" id="GO:0005886">
    <property type="term" value="C:plasma membrane"/>
    <property type="evidence" value="ECO:0007669"/>
    <property type="project" value="UniProtKB-SubCell"/>
</dbReference>
<dbReference type="GO" id="GO:0005789">
    <property type="term" value="C:endoplasmic reticulum membrane"/>
    <property type="evidence" value="ECO:0007669"/>
    <property type="project" value="UniProtKB-SubCell"/>
</dbReference>
<dbReference type="InterPro" id="IPR004255">
    <property type="entry name" value="O-acyltransferase_WSD1_N"/>
</dbReference>
<dbReference type="GO" id="GO:0019432">
    <property type="term" value="P:triglyceride biosynthetic process"/>
    <property type="evidence" value="ECO:0007669"/>
    <property type="project" value="UniProtKB-UniPathway"/>
</dbReference>
<feature type="domain" description="O-acyltransferase WSD1 C-terminal" evidence="12">
    <location>
        <begin position="400"/>
        <end position="546"/>
    </location>
</feature>
<keyword evidence="14" id="KW-1185">Reference proteome</keyword>
<dbReference type="EMBL" id="WJXA01000011">
    <property type="protein sequence ID" value="KAF7128054.1"/>
    <property type="molecule type" value="Genomic_DNA"/>
</dbReference>
<dbReference type="AlphaFoldDB" id="A0A834G8R1"/>
<evidence type="ECO:0000256" key="7">
    <source>
        <dbReference type="ARBA" id="ARBA00023315"/>
    </source>
</evidence>
<evidence type="ECO:0000313" key="14">
    <source>
        <dbReference type="Proteomes" id="UP000626092"/>
    </source>
</evidence>
<comment type="similarity">
    <text evidence="8">In the N-terminal section; belongs to the long-chain O-acyltransferase family.</text>
</comment>
<dbReference type="InterPro" id="IPR009721">
    <property type="entry name" value="O-acyltransferase_WSD1_C"/>
</dbReference>
<dbReference type="GO" id="GO:0004144">
    <property type="term" value="F:diacylglycerol O-acyltransferase activity"/>
    <property type="evidence" value="ECO:0007669"/>
    <property type="project" value="UniProtKB-EC"/>
</dbReference>
<organism evidence="13 14">
    <name type="scientific">Rhododendron simsii</name>
    <name type="common">Sims's rhododendron</name>
    <dbReference type="NCBI Taxonomy" id="118357"/>
    <lineage>
        <taxon>Eukaryota</taxon>
        <taxon>Viridiplantae</taxon>
        <taxon>Streptophyta</taxon>
        <taxon>Embryophyta</taxon>
        <taxon>Tracheophyta</taxon>
        <taxon>Spermatophyta</taxon>
        <taxon>Magnoliopsida</taxon>
        <taxon>eudicotyledons</taxon>
        <taxon>Gunneridae</taxon>
        <taxon>Pentapetalae</taxon>
        <taxon>asterids</taxon>
        <taxon>Ericales</taxon>
        <taxon>Ericaceae</taxon>
        <taxon>Ericoideae</taxon>
        <taxon>Rhodoreae</taxon>
        <taxon>Rhododendron</taxon>
    </lineage>
</organism>
<gene>
    <name evidence="13" type="ORF">RHSIM_Rhsim11G0164400</name>
</gene>
<evidence type="ECO:0000256" key="3">
    <source>
        <dbReference type="ARBA" id="ARBA00004771"/>
    </source>
</evidence>
<dbReference type="SUPFAM" id="SSF52777">
    <property type="entry name" value="CoA-dependent acyltransferases"/>
    <property type="match status" value="1"/>
</dbReference>
<evidence type="ECO:0000256" key="10">
    <source>
        <dbReference type="ARBA" id="ARBA00048109"/>
    </source>
</evidence>
<dbReference type="GO" id="GO:0047196">
    <property type="term" value="F:long-chain-alcohol O-fatty-acyltransferase activity"/>
    <property type="evidence" value="ECO:0007669"/>
    <property type="project" value="UniProtKB-EC"/>
</dbReference>
<dbReference type="UniPathway" id="UPA00282"/>
<reference evidence="13" key="1">
    <citation type="submission" date="2019-11" db="EMBL/GenBank/DDBJ databases">
        <authorList>
            <person name="Liu Y."/>
            <person name="Hou J."/>
            <person name="Li T.-Q."/>
            <person name="Guan C.-H."/>
            <person name="Wu X."/>
            <person name="Wu H.-Z."/>
            <person name="Ling F."/>
            <person name="Zhang R."/>
            <person name="Shi X.-G."/>
            <person name="Ren J.-P."/>
            <person name="Chen E.-F."/>
            <person name="Sun J.-M."/>
        </authorList>
    </citation>
    <scope>NUCLEOTIDE SEQUENCE</scope>
    <source>
        <strain evidence="13">Adult_tree_wgs_1</strain>
        <tissue evidence="13">Leaves</tissue>
    </source>
</reference>
<dbReference type="Gene3D" id="3.30.559.10">
    <property type="entry name" value="Chloramphenicol acetyltransferase-like domain"/>
    <property type="match status" value="1"/>
</dbReference>